<proteinExistence type="predicted"/>
<dbReference type="OrthoDB" id="1724586at2"/>
<organism evidence="1 2">
    <name type="scientific">Moorella mulderi DSM 14980</name>
    <dbReference type="NCBI Taxonomy" id="1122241"/>
    <lineage>
        <taxon>Bacteria</taxon>
        <taxon>Bacillati</taxon>
        <taxon>Bacillota</taxon>
        <taxon>Clostridia</taxon>
        <taxon>Neomoorellales</taxon>
        <taxon>Neomoorellaceae</taxon>
        <taxon>Neomoorella</taxon>
    </lineage>
</organism>
<dbReference type="RefSeq" id="WP_062286255.1">
    <property type="nucleotide sequence ID" value="NZ_LTBC01000056.1"/>
</dbReference>
<gene>
    <name evidence="1" type="ORF">MOMUL_30880</name>
</gene>
<sequence>MPANWIQQGLWLKLNCLVPVYGSGDDAGNYTEVWLDDGRKILDRRRTKTVLKALAAHLGVSWRQEYTAWSREGRSHLAPIVLGPEMVLVPLRLRRPRCRDEGGTGYVVGGKVKSFEPFVEGFFRTRLILAGNQVLPCLLNMDTLALRLLDGERALQRRRETFCKLSARGTACREKNSCYLLVDPGGSTVAAQLIDRKGDVLILRREDKLSPL</sequence>
<accession>A0A151AN48</accession>
<dbReference type="EMBL" id="LTBC01000056">
    <property type="protein sequence ID" value="KYH29045.1"/>
    <property type="molecule type" value="Genomic_DNA"/>
</dbReference>
<evidence type="ECO:0000313" key="1">
    <source>
        <dbReference type="EMBL" id="KYH29045.1"/>
    </source>
</evidence>
<keyword evidence="2" id="KW-1185">Reference proteome</keyword>
<reference evidence="1 2" key="1">
    <citation type="submission" date="2016-02" db="EMBL/GenBank/DDBJ databases">
        <title>Genome sequence of Moorella mulderi DSM 14980.</title>
        <authorList>
            <person name="Poehlein A."/>
            <person name="Daniel R."/>
        </authorList>
    </citation>
    <scope>NUCLEOTIDE SEQUENCE [LARGE SCALE GENOMIC DNA]</scope>
    <source>
        <strain evidence="1 2">DSM 14980</strain>
    </source>
</reference>
<protein>
    <submittedName>
        <fullName evidence="1">Uncharacterized protein</fullName>
    </submittedName>
</protein>
<dbReference type="AlphaFoldDB" id="A0A151AN48"/>
<dbReference type="PATRIC" id="fig|1122241.3.peg.3313"/>
<dbReference type="Proteomes" id="UP000075670">
    <property type="component" value="Unassembled WGS sequence"/>
</dbReference>
<comment type="caution">
    <text evidence="1">The sequence shown here is derived from an EMBL/GenBank/DDBJ whole genome shotgun (WGS) entry which is preliminary data.</text>
</comment>
<evidence type="ECO:0000313" key="2">
    <source>
        <dbReference type="Proteomes" id="UP000075670"/>
    </source>
</evidence>
<name>A0A151AN48_9FIRM</name>